<keyword evidence="3" id="KW-1185">Reference proteome</keyword>
<dbReference type="Gene3D" id="1.10.10.10">
    <property type="entry name" value="Winged helix-like DNA-binding domain superfamily/Winged helix DNA-binding domain"/>
    <property type="match status" value="1"/>
</dbReference>
<dbReference type="PANTHER" id="PTHR37936">
    <property type="entry name" value="TRANSPOSASE INSC FOR INSERTION ELEMENT IS2A-RELATED"/>
    <property type="match status" value="1"/>
</dbReference>
<comment type="similarity">
    <text evidence="1">Belongs to the transposase 8 family.</text>
</comment>
<dbReference type="SUPFAM" id="SSF48295">
    <property type="entry name" value="TrpR-like"/>
    <property type="match status" value="1"/>
</dbReference>
<reference evidence="2" key="1">
    <citation type="submission" date="2020-01" db="EMBL/GenBank/DDBJ databases">
        <authorList>
            <person name="Chen W.-M."/>
        </authorList>
    </citation>
    <scope>NUCLEOTIDE SEQUENCE</scope>
    <source>
        <strain evidence="2">CYK-10</strain>
    </source>
</reference>
<dbReference type="Proteomes" id="UP001193501">
    <property type="component" value="Unassembled WGS sequence"/>
</dbReference>
<dbReference type="AlphaFoldDB" id="A0AAE4YHW5"/>
<sequence>MDDSKFRSQFEVLSVVDKGRRREWTDAEKVRIVEESLRGFRQCSATARRHGISRALLTRWRRDYRAGQLASERRPQFLAVEVASEMSAKSVPPSALGSGADRGDRIEITLGNGRKLAVGVTIDPMVLARLVQVLDRA</sequence>
<dbReference type="InterPro" id="IPR010921">
    <property type="entry name" value="Trp_repressor/repl_initiator"/>
</dbReference>
<proteinExistence type="inferred from homology"/>
<dbReference type="Pfam" id="PF01527">
    <property type="entry name" value="HTH_Tnp_1"/>
    <property type="match status" value="1"/>
</dbReference>
<dbReference type="InterPro" id="IPR036388">
    <property type="entry name" value="WH-like_DNA-bd_sf"/>
</dbReference>
<evidence type="ECO:0000256" key="1">
    <source>
        <dbReference type="ARBA" id="ARBA00009964"/>
    </source>
</evidence>
<dbReference type="NCBIfam" id="NF047595">
    <property type="entry name" value="IS66_ISRel24_TnpA"/>
    <property type="match status" value="1"/>
</dbReference>
<dbReference type="EMBL" id="JAABNR010000093">
    <property type="protein sequence ID" value="NBZ90175.1"/>
    <property type="molecule type" value="Genomic_DNA"/>
</dbReference>
<protein>
    <submittedName>
        <fullName evidence="2">Transposase</fullName>
    </submittedName>
</protein>
<dbReference type="GO" id="GO:0004803">
    <property type="term" value="F:transposase activity"/>
    <property type="evidence" value="ECO:0007669"/>
    <property type="project" value="InterPro"/>
</dbReference>
<evidence type="ECO:0000313" key="2">
    <source>
        <dbReference type="EMBL" id="NBZ90175.1"/>
    </source>
</evidence>
<dbReference type="GO" id="GO:0043565">
    <property type="term" value="F:sequence-specific DNA binding"/>
    <property type="evidence" value="ECO:0007669"/>
    <property type="project" value="InterPro"/>
</dbReference>
<dbReference type="InterPro" id="IPR002514">
    <property type="entry name" value="Transposase_8"/>
</dbReference>
<gene>
    <name evidence="2" type="ORF">GV832_21665</name>
</gene>
<dbReference type="PANTHER" id="PTHR37936:SF3">
    <property type="entry name" value="TRANSPOSASE INSC FOR INSERTION ELEMENT IS2A-RELATED"/>
    <property type="match status" value="1"/>
</dbReference>
<evidence type="ECO:0000313" key="3">
    <source>
        <dbReference type="Proteomes" id="UP001193501"/>
    </source>
</evidence>
<comment type="caution">
    <text evidence="2">The sequence shown here is derived from an EMBL/GenBank/DDBJ whole genome shotgun (WGS) entry which is preliminary data.</text>
</comment>
<name>A0AAE4YHW5_9RHOB</name>
<organism evidence="2 3">
    <name type="scientific">Stagnihabitans tardus</name>
    <dbReference type="NCBI Taxonomy" id="2699202"/>
    <lineage>
        <taxon>Bacteria</taxon>
        <taxon>Pseudomonadati</taxon>
        <taxon>Pseudomonadota</taxon>
        <taxon>Alphaproteobacteria</taxon>
        <taxon>Rhodobacterales</taxon>
        <taxon>Paracoccaceae</taxon>
        <taxon>Stagnihabitans</taxon>
    </lineage>
</organism>
<dbReference type="GO" id="GO:0006313">
    <property type="term" value="P:DNA transposition"/>
    <property type="evidence" value="ECO:0007669"/>
    <property type="project" value="InterPro"/>
</dbReference>
<dbReference type="RefSeq" id="WP_168776938.1">
    <property type="nucleotide sequence ID" value="NZ_JAABNR010000093.1"/>
</dbReference>
<accession>A0AAE4YHW5</accession>